<keyword evidence="2" id="KW-0418">Kinase</keyword>
<evidence type="ECO:0000313" key="3">
    <source>
        <dbReference type="Proteomes" id="UP000019149"/>
    </source>
</evidence>
<gene>
    <name evidence="2" type="ORF">EGR_09860</name>
</gene>
<dbReference type="GO" id="GO:0016301">
    <property type="term" value="F:kinase activity"/>
    <property type="evidence" value="ECO:0007669"/>
    <property type="project" value="UniProtKB-KW"/>
</dbReference>
<sequence length="181" mass="20625">MFFYHVLEFGLKYFLKADKNVQENGHPYAFTHSNSSECRASSVIPLVVVGYKCLTGDSHAPSRRFLLRFVQIAVEGNVGSGKTTFLRYFESLSPNVEVFPEPIDQWNNNEKRIIFILHLHDRGVRLEVKNALILIRGIAYFILSVSNSGNPLVNDLRKYSYRKLVEATCHTSVTLDGSRKI</sequence>
<keyword evidence="2" id="KW-0808">Transferase</keyword>
<feature type="domain" description="Deoxynucleoside kinase" evidence="1">
    <location>
        <begin position="72"/>
        <end position="114"/>
    </location>
</feature>
<evidence type="ECO:0000313" key="2">
    <source>
        <dbReference type="EMBL" id="EUB55295.1"/>
    </source>
</evidence>
<dbReference type="CTD" id="36345575"/>
<dbReference type="KEGG" id="egl:EGR_09860"/>
<keyword evidence="3" id="KW-1185">Reference proteome</keyword>
<protein>
    <submittedName>
        <fullName evidence="2">Thymidine kinase</fullName>
    </submittedName>
</protein>
<dbReference type="OrthoDB" id="567086at2759"/>
<name>W6U2F3_ECHGR</name>
<dbReference type="Gene3D" id="3.40.50.300">
    <property type="entry name" value="P-loop containing nucleotide triphosphate hydrolases"/>
    <property type="match status" value="1"/>
</dbReference>
<evidence type="ECO:0000259" key="1">
    <source>
        <dbReference type="Pfam" id="PF01712"/>
    </source>
</evidence>
<organism evidence="2 3">
    <name type="scientific">Echinococcus granulosus</name>
    <name type="common">Hydatid tapeworm</name>
    <dbReference type="NCBI Taxonomy" id="6210"/>
    <lineage>
        <taxon>Eukaryota</taxon>
        <taxon>Metazoa</taxon>
        <taxon>Spiralia</taxon>
        <taxon>Lophotrochozoa</taxon>
        <taxon>Platyhelminthes</taxon>
        <taxon>Cestoda</taxon>
        <taxon>Eucestoda</taxon>
        <taxon>Cyclophyllidea</taxon>
        <taxon>Taeniidae</taxon>
        <taxon>Echinococcus</taxon>
        <taxon>Echinococcus granulosus group</taxon>
    </lineage>
</organism>
<dbReference type="GeneID" id="36345575"/>
<dbReference type="Pfam" id="PF01712">
    <property type="entry name" value="dNK"/>
    <property type="match status" value="1"/>
</dbReference>
<dbReference type="InterPro" id="IPR027417">
    <property type="entry name" value="P-loop_NTPase"/>
</dbReference>
<reference evidence="2 3" key="1">
    <citation type="journal article" date="2013" name="Nat. Genet.">
        <title>The genome of the hydatid tapeworm Echinococcus granulosus.</title>
        <authorList>
            <person name="Zheng H."/>
            <person name="Zhang W."/>
            <person name="Zhang L."/>
            <person name="Zhang Z."/>
            <person name="Li J."/>
            <person name="Lu G."/>
            <person name="Zhu Y."/>
            <person name="Wang Y."/>
            <person name="Huang Y."/>
            <person name="Liu J."/>
            <person name="Kang H."/>
            <person name="Chen J."/>
            <person name="Wang L."/>
            <person name="Chen A."/>
            <person name="Yu S."/>
            <person name="Gao Z."/>
            <person name="Jin L."/>
            <person name="Gu W."/>
            <person name="Wang Z."/>
            <person name="Zhao L."/>
            <person name="Shi B."/>
            <person name="Wen H."/>
            <person name="Lin R."/>
            <person name="Jones M.K."/>
            <person name="Brejova B."/>
            <person name="Vinar T."/>
            <person name="Zhao G."/>
            <person name="McManus D.P."/>
            <person name="Chen Z."/>
            <person name="Zhou Y."/>
            <person name="Wang S."/>
        </authorList>
    </citation>
    <scope>NUCLEOTIDE SEQUENCE [LARGE SCALE GENOMIC DNA]</scope>
</reference>
<comment type="caution">
    <text evidence="2">The sequence shown here is derived from an EMBL/GenBank/DDBJ whole genome shotgun (WGS) entry which is preliminary data.</text>
</comment>
<dbReference type="EMBL" id="APAU02000171">
    <property type="protein sequence ID" value="EUB55295.1"/>
    <property type="molecule type" value="Genomic_DNA"/>
</dbReference>
<dbReference type="AlphaFoldDB" id="W6U2F3"/>
<dbReference type="InterPro" id="IPR031314">
    <property type="entry name" value="DNK_dom"/>
</dbReference>
<dbReference type="Proteomes" id="UP000019149">
    <property type="component" value="Unassembled WGS sequence"/>
</dbReference>
<dbReference type="RefSeq" id="XP_024346491.1">
    <property type="nucleotide sequence ID" value="XM_024499109.1"/>
</dbReference>
<proteinExistence type="predicted"/>
<accession>W6U2F3</accession>
<dbReference type="SUPFAM" id="SSF52540">
    <property type="entry name" value="P-loop containing nucleoside triphosphate hydrolases"/>
    <property type="match status" value="1"/>
</dbReference>